<evidence type="ECO:0000259" key="1">
    <source>
        <dbReference type="PROSITE" id="PS50404"/>
    </source>
</evidence>
<evidence type="ECO:0000313" key="3">
    <source>
        <dbReference type="Proteomes" id="UP001375240"/>
    </source>
</evidence>
<keyword evidence="3" id="KW-1185">Reference proteome</keyword>
<gene>
    <name evidence="2" type="ORF">TWF696_004213</name>
</gene>
<dbReference type="EMBL" id="JAVHNQ010000002">
    <property type="protein sequence ID" value="KAK6355089.1"/>
    <property type="molecule type" value="Genomic_DNA"/>
</dbReference>
<dbReference type="SUPFAM" id="SSF47616">
    <property type="entry name" value="GST C-terminal domain-like"/>
    <property type="match status" value="1"/>
</dbReference>
<sequence>MSKTYTLFDIPTNTNPPKCWSPNTWKARGVLNYKGVPYETEWVEYPDIRVRLAAMGLPSKGGLMPYTLPMLRVTTTSADGSEPEVKYLTDSADIAKYINDEHPEPFMDFDSDINTEAVDFLTNTLRDPYCGVVLCEIPDILPERSAAYVHETRPIWMGMPIADFKKKKIAEGAWENLETGIEKLRELLRRNGGPFLLGEKLSFGDVAIIGYMVWAREASPEAWAKIKEVGGKEVEDIMKAAEEKKITTRATH</sequence>
<organism evidence="2 3">
    <name type="scientific">Orbilia brochopaga</name>
    <dbReference type="NCBI Taxonomy" id="3140254"/>
    <lineage>
        <taxon>Eukaryota</taxon>
        <taxon>Fungi</taxon>
        <taxon>Dikarya</taxon>
        <taxon>Ascomycota</taxon>
        <taxon>Pezizomycotina</taxon>
        <taxon>Orbiliomycetes</taxon>
        <taxon>Orbiliales</taxon>
        <taxon>Orbiliaceae</taxon>
        <taxon>Orbilia</taxon>
    </lineage>
</organism>
<dbReference type="InterPro" id="IPR036249">
    <property type="entry name" value="Thioredoxin-like_sf"/>
</dbReference>
<dbReference type="AlphaFoldDB" id="A0AAV9V8F4"/>
<dbReference type="InterPro" id="IPR036282">
    <property type="entry name" value="Glutathione-S-Trfase_C_sf"/>
</dbReference>
<dbReference type="SUPFAM" id="SSF52833">
    <property type="entry name" value="Thioredoxin-like"/>
    <property type="match status" value="1"/>
</dbReference>
<dbReference type="Pfam" id="PF22041">
    <property type="entry name" value="GST_C_7"/>
    <property type="match status" value="1"/>
</dbReference>
<dbReference type="InterPro" id="IPR054416">
    <property type="entry name" value="GST_UstS-like_C"/>
</dbReference>
<comment type="caution">
    <text evidence="2">The sequence shown here is derived from an EMBL/GenBank/DDBJ whole genome shotgun (WGS) entry which is preliminary data.</text>
</comment>
<accession>A0AAV9V8F4</accession>
<proteinExistence type="predicted"/>
<dbReference type="Proteomes" id="UP001375240">
    <property type="component" value="Unassembled WGS sequence"/>
</dbReference>
<protein>
    <recommendedName>
        <fullName evidence="1">GST N-terminal domain-containing protein</fullName>
    </recommendedName>
</protein>
<dbReference type="PROSITE" id="PS50404">
    <property type="entry name" value="GST_NTER"/>
    <property type="match status" value="1"/>
</dbReference>
<evidence type="ECO:0000313" key="2">
    <source>
        <dbReference type="EMBL" id="KAK6355089.1"/>
    </source>
</evidence>
<dbReference type="InterPro" id="IPR004045">
    <property type="entry name" value="Glutathione_S-Trfase_N"/>
</dbReference>
<reference evidence="2 3" key="1">
    <citation type="submission" date="2019-10" db="EMBL/GenBank/DDBJ databases">
        <authorList>
            <person name="Palmer J.M."/>
        </authorList>
    </citation>
    <scope>NUCLEOTIDE SEQUENCE [LARGE SCALE GENOMIC DNA]</scope>
    <source>
        <strain evidence="2 3">TWF696</strain>
    </source>
</reference>
<dbReference type="Pfam" id="PF13409">
    <property type="entry name" value="GST_N_2"/>
    <property type="match status" value="1"/>
</dbReference>
<name>A0AAV9V8F4_9PEZI</name>
<feature type="domain" description="GST N-terminal" evidence="1">
    <location>
        <begin position="11"/>
        <end position="106"/>
    </location>
</feature>
<dbReference type="Gene3D" id="3.40.30.10">
    <property type="entry name" value="Glutaredoxin"/>
    <property type="match status" value="1"/>
</dbReference>
<dbReference type="Gene3D" id="1.20.1050.10">
    <property type="match status" value="1"/>
</dbReference>